<evidence type="ECO:0000313" key="2">
    <source>
        <dbReference type="Proteomes" id="UP001418222"/>
    </source>
</evidence>
<dbReference type="AlphaFoldDB" id="A0AAP0ASI2"/>
<dbReference type="Proteomes" id="UP001418222">
    <property type="component" value="Unassembled WGS sequence"/>
</dbReference>
<keyword evidence="2" id="KW-1185">Reference proteome</keyword>
<gene>
    <name evidence="1" type="ORF">KSP39_PZI023562</name>
</gene>
<protein>
    <submittedName>
        <fullName evidence="1">Uncharacterized protein</fullName>
    </submittedName>
</protein>
<sequence>MARLLRTVHICACSCHSFHRYLREGDIFQMNKVISRYSSEAFLVNSSEYYSWFLWHCCSSCYYPCKCEG</sequence>
<evidence type="ECO:0000313" key="1">
    <source>
        <dbReference type="EMBL" id="KAK8913721.1"/>
    </source>
</evidence>
<proteinExistence type="predicted"/>
<comment type="caution">
    <text evidence="1">The sequence shown here is derived from an EMBL/GenBank/DDBJ whole genome shotgun (WGS) entry which is preliminary data.</text>
</comment>
<accession>A0AAP0ASI2</accession>
<organism evidence="1 2">
    <name type="scientific">Platanthera zijinensis</name>
    <dbReference type="NCBI Taxonomy" id="2320716"/>
    <lineage>
        <taxon>Eukaryota</taxon>
        <taxon>Viridiplantae</taxon>
        <taxon>Streptophyta</taxon>
        <taxon>Embryophyta</taxon>
        <taxon>Tracheophyta</taxon>
        <taxon>Spermatophyta</taxon>
        <taxon>Magnoliopsida</taxon>
        <taxon>Liliopsida</taxon>
        <taxon>Asparagales</taxon>
        <taxon>Orchidaceae</taxon>
        <taxon>Orchidoideae</taxon>
        <taxon>Orchideae</taxon>
        <taxon>Orchidinae</taxon>
        <taxon>Platanthera</taxon>
    </lineage>
</organism>
<dbReference type="EMBL" id="JBBWWQ010000021">
    <property type="protein sequence ID" value="KAK8913721.1"/>
    <property type="molecule type" value="Genomic_DNA"/>
</dbReference>
<reference evidence="1 2" key="1">
    <citation type="journal article" date="2022" name="Nat. Plants">
        <title>Genomes of leafy and leafless Platanthera orchids illuminate the evolution of mycoheterotrophy.</title>
        <authorList>
            <person name="Li M.H."/>
            <person name="Liu K.W."/>
            <person name="Li Z."/>
            <person name="Lu H.C."/>
            <person name="Ye Q.L."/>
            <person name="Zhang D."/>
            <person name="Wang J.Y."/>
            <person name="Li Y.F."/>
            <person name="Zhong Z.M."/>
            <person name="Liu X."/>
            <person name="Yu X."/>
            <person name="Liu D.K."/>
            <person name="Tu X.D."/>
            <person name="Liu B."/>
            <person name="Hao Y."/>
            <person name="Liao X.Y."/>
            <person name="Jiang Y.T."/>
            <person name="Sun W.H."/>
            <person name="Chen J."/>
            <person name="Chen Y.Q."/>
            <person name="Ai Y."/>
            <person name="Zhai J.W."/>
            <person name="Wu S.S."/>
            <person name="Zhou Z."/>
            <person name="Hsiao Y.Y."/>
            <person name="Wu W.L."/>
            <person name="Chen Y.Y."/>
            <person name="Lin Y.F."/>
            <person name="Hsu J.L."/>
            <person name="Li C.Y."/>
            <person name="Wang Z.W."/>
            <person name="Zhao X."/>
            <person name="Zhong W.Y."/>
            <person name="Ma X.K."/>
            <person name="Ma L."/>
            <person name="Huang J."/>
            <person name="Chen G.Z."/>
            <person name="Huang M.Z."/>
            <person name="Huang L."/>
            <person name="Peng D.H."/>
            <person name="Luo Y.B."/>
            <person name="Zou S.Q."/>
            <person name="Chen S.P."/>
            <person name="Lan S."/>
            <person name="Tsai W.C."/>
            <person name="Van de Peer Y."/>
            <person name="Liu Z.J."/>
        </authorList>
    </citation>
    <scope>NUCLEOTIDE SEQUENCE [LARGE SCALE GENOMIC DNA]</scope>
    <source>
        <strain evidence="1">Lor287</strain>
    </source>
</reference>
<name>A0AAP0ASI2_9ASPA</name>